<name>V5GST0_ANOGL</name>
<evidence type="ECO:0000256" key="1">
    <source>
        <dbReference type="SAM" id="MobiDB-lite"/>
    </source>
</evidence>
<feature type="region of interest" description="Disordered" evidence="1">
    <location>
        <begin position="61"/>
        <end position="85"/>
    </location>
</feature>
<organism evidence="2">
    <name type="scientific">Anoplophora glabripennis</name>
    <name type="common">Asian longhorn beetle</name>
    <name type="synonym">Anoplophora nobilis</name>
    <dbReference type="NCBI Taxonomy" id="217634"/>
    <lineage>
        <taxon>Eukaryota</taxon>
        <taxon>Metazoa</taxon>
        <taxon>Ecdysozoa</taxon>
        <taxon>Arthropoda</taxon>
        <taxon>Hexapoda</taxon>
        <taxon>Insecta</taxon>
        <taxon>Pterygota</taxon>
        <taxon>Neoptera</taxon>
        <taxon>Endopterygota</taxon>
        <taxon>Coleoptera</taxon>
        <taxon>Polyphaga</taxon>
        <taxon>Cucujiformia</taxon>
        <taxon>Chrysomeloidea</taxon>
        <taxon>Cerambycidae</taxon>
        <taxon>Lamiinae</taxon>
        <taxon>Lamiini</taxon>
        <taxon>Anoplophora</taxon>
    </lineage>
</organism>
<feature type="region of interest" description="Disordered" evidence="1">
    <location>
        <begin position="1"/>
        <end position="25"/>
    </location>
</feature>
<feature type="non-terminal residue" evidence="2">
    <location>
        <position position="106"/>
    </location>
</feature>
<accession>V5GST0</accession>
<dbReference type="AlphaFoldDB" id="V5GST0"/>
<proteinExistence type="predicted"/>
<feature type="non-terminal residue" evidence="2">
    <location>
        <position position="1"/>
    </location>
</feature>
<protein>
    <submittedName>
        <fullName evidence="2">Uncharacterized protein</fullName>
    </submittedName>
</protein>
<feature type="compositionally biased region" description="Polar residues" evidence="1">
    <location>
        <begin position="9"/>
        <end position="25"/>
    </location>
</feature>
<dbReference type="EMBL" id="GALX01001227">
    <property type="protein sequence ID" value="JAB67239.1"/>
    <property type="molecule type" value="Transcribed_RNA"/>
</dbReference>
<reference evidence="2" key="1">
    <citation type="submission" date="2013-07" db="EMBL/GenBank/DDBJ databases">
        <title>Midgut Transcriptome Profiling of Anoplphora glabripennis, a Lignocellulose Degrading, Wood-Boring Cerambycid.</title>
        <authorList>
            <person name="Scully E.D."/>
            <person name="Hoover K."/>
            <person name="Carlson J.E."/>
            <person name="Tien M."/>
            <person name="Geib S.M."/>
        </authorList>
    </citation>
    <scope>NUCLEOTIDE SEQUENCE</scope>
</reference>
<evidence type="ECO:0000313" key="2">
    <source>
        <dbReference type="EMBL" id="JAB67239.1"/>
    </source>
</evidence>
<sequence length="106" mass="12270">TENDKDINKYNSDNNASSTQGDVEDNSCQFLKCNPKEKNPIYIEPLSDNIVHNENIPKHDVLKRTPCNDENASSQIEDNDEDHNRKNKIFAKQNEIGTWLLRWNVV</sequence>